<sequence>MGNKITGWAVWFLVLVLSAFIVPYQFLSGISNVYGAFMYWGIFALAAMISVGIITARWRE</sequence>
<dbReference type="Proteomes" id="UP000199337">
    <property type="component" value="Unassembled WGS sequence"/>
</dbReference>
<organism evidence="2 3">
    <name type="scientific">Desulfotruncus arcticus DSM 17038</name>
    <dbReference type="NCBI Taxonomy" id="1121424"/>
    <lineage>
        <taxon>Bacteria</taxon>
        <taxon>Bacillati</taxon>
        <taxon>Bacillota</taxon>
        <taxon>Clostridia</taxon>
        <taxon>Eubacteriales</taxon>
        <taxon>Desulfallaceae</taxon>
        <taxon>Desulfotruncus</taxon>
    </lineage>
</organism>
<dbReference type="OrthoDB" id="1808939at2"/>
<reference evidence="3" key="1">
    <citation type="submission" date="2016-10" db="EMBL/GenBank/DDBJ databases">
        <authorList>
            <person name="Varghese N."/>
            <person name="Submissions S."/>
        </authorList>
    </citation>
    <scope>NUCLEOTIDE SEQUENCE [LARGE SCALE GENOMIC DNA]</scope>
    <source>
        <strain evidence="3">DSM 17038</strain>
    </source>
</reference>
<evidence type="ECO:0000313" key="2">
    <source>
        <dbReference type="EMBL" id="SFG81883.1"/>
    </source>
</evidence>
<evidence type="ECO:0000313" key="3">
    <source>
        <dbReference type="Proteomes" id="UP000199337"/>
    </source>
</evidence>
<evidence type="ECO:0000256" key="1">
    <source>
        <dbReference type="SAM" id="Phobius"/>
    </source>
</evidence>
<keyword evidence="3" id="KW-1185">Reference proteome</keyword>
<keyword evidence="1" id="KW-0472">Membrane</keyword>
<dbReference type="EMBL" id="FOOX01000010">
    <property type="protein sequence ID" value="SFG81883.1"/>
    <property type="molecule type" value="Genomic_DNA"/>
</dbReference>
<proteinExistence type="predicted"/>
<dbReference type="RefSeq" id="WP_092471995.1">
    <property type="nucleotide sequence ID" value="NZ_FOOX01000010.1"/>
</dbReference>
<keyword evidence="1" id="KW-1133">Transmembrane helix</keyword>
<dbReference type="STRING" id="341036.SAMN05660649_02792"/>
<feature type="transmembrane region" description="Helical" evidence="1">
    <location>
        <begin position="7"/>
        <end position="27"/>
    </location>
</feature>
<name>A0A1I2UYA9_9FIRM</name>
<keyword evidence="1" id="KW-0812">Transmembrane</keyword>
<dbReference type="AlphaFoldDB" id="A0A1I2UYA9"/>
<feature type="transmembrane region" description="Helical" evidence="1">
    <location>
        <begin position="33"/>
        <end position="56"/>
    </location>
</feature>
<protein>
    <submittedName>
        <fullName evidence="2">Uncharacterized protein</fullName>
    </submittedName>
</protein>
<accession>A0A1I2UYA9</accession>
<gene>
    <name evidence="2" type="ORF">SAMN05660649_02792</name>
</gene>